<evidence type="ECO:0000313" key="12">
    <source>
        <dbReference type="Proteomes" id="UP000501346"/>
    </source>
</evidence>
<evidence type="ECO:0000256" key="3">
    <source>
        <dbReference type="ARBA" id="ARBA00019167"/>
    </source>
</evidence>
<dbReference type="InterPro" id="IPR040752">
    <property type="entry name" value="HSM3_C"/>
</dbReference>
<dbReference type="OrthoDB" id="4074002at2759"/>
<gene>
    <name evidence="11" type="primary">HSM3_1</name>
    <name evidence="11" type="ORF">GRS66_000464</name>
</gene>
<dbReference type="InterPro" id="IPR041335">
    <property type="entry name" value="HSM3_N"/>
</dbReference>
<dbReference type="GO" id="GO:0005737">
    <property type="term" value="C:cytoplasm"/>
    <property type="evidence" value="ECO:0007669"/>
    <property type="project" value="UniProtKB-SubCell"/>
</dbReference>
<evidence type="ECO:0000256" key="6">
    <source>
        <dbReference type="ARBA" id="ARBA00023186"/>
    </source>
</evidence>
<keyword evidence="6" id="KW-0143">Chaperone</keyword>
<evidence type="ECO:0000256" key="2">
    <source>
        <dbReference type="ARBA" id="ARBA00006823"/>
    </source>
</evidence>
<evidence type="ECO:0000256" key="4">
    <source>
        <dbReference type="ARBA" id="ARBA00022490"/>
    </source>
</evidence>
<dbReference type="Proteomes" id="UP000501346">
    <property type="component" value="Chromosome ScII"/>
</dbReference>
<name>A0A6C1DMZ2_SACPS</name>
<reference evidence="11 12" key="1">
    <citation type="journal article" date="2019" name="BMC Genomics">
        <title>Chromosome level assembly and comparative genome analysis confirm lager-brewing yeasts originated from a single hybridization.</title>
        <authorList>
            <person name="Salazar A.N."/>
            <person name="Gorter de Vries A.R."/>
            <person name="van den Broek M."/>
            <person name="Brouwers N."/>
            <person name="de la Torre Cortes P."/>
            <person name="Kuijpers N.G.A."/>
            <person name="Daran J.G."/>
            <person name="Abeel T."/>
        </authorList>
    </citation>
    <scope>NUCLEOTIDE SEQUENCE [LARGE SCALE GENOMIC DNA]</scope>
    <source>
        <strain evidence="11 12">CBS 1483</strain>
    </source>
</reference>
<dbReference type="Gene3D" id="1.25.10.50">
    <property type="match status" value="1"/>
</dbReference>
<comment type="similarity">
    <text evidence="2">Belongs to the proteasome subunit S5B/HSM3 family.</text>
</comment>
<proteinExistence type="inferred from homology"/>
<dbReference type="EMBL" id="CP048984">
    <property type="protein sequence ID" value="QID78259.1"/>
    <property type="molecule type" value="Genomic_DNA"/>
</dbReference>
<dbReference type="Gene3D" id="1.25.40.580">
    <property type="match status" value="1"/>
</dbReference>
<dbReference type="CDD" id="cd12794">
    <property type="entry name" value="Hsm3_like"/>
    <property type="match status" value="1"/>
</dbReference>
<dbReference type="InterPro" id="IPR016024">
    <property type="entry name" value="ARM-type_fold"/>
</dbReference>
<keyword evidence="4" id="KW-0963">Cytoplasm</keyword>
<keyword evidence="5" id="KW-0227">DNA damage</keyword>
<evidence type="ECO:0000259" key="10">
    <source>
        <dbReference type="Pfam" id="PF18795"/>
    </source>
</evidence>
<organism evidence="11 12">
    <name type="scientific">Saccharomyces pastorianus</name>
    <name type="common">Lager yeast</name>
    <name type="synonym">Saccharomyces cerevisiae x Saccharomyces eubayanus</name>
    <dbReference type="NCBI Taxonomy" id="27292"/>
    <lineage>
        <taxon>Eukaryota</taxon>
        <taxon>Fungi</taxon>
        <taxon>Dikarya</taxon>
        <taxon>Ascomycota</taxon>
        <taxon>Saccharomycotina</taxon>
        <taxon>Saccharomycetes</taxon>
        <taxon>Saccharomycetales</taxon>
        <taxon>Saccharomycetaceae</taxon>
        <taxon>Saccharomyces</taxon>
    </lineage>
</organism>
<evidence type="ECO:0000256" key="1">
    <source>
        <dbReference type="ARBA" id="ARBA00004496"/>
    </source>
</evidence>
<dbReference type="FunFam" id="1.25.10.50:FF:000001">
    <property type="entry name" value="DNA mismatch repair protein HSM3"/>
    <property type="match status" value="1"/>
</dbReference>
<keyword evidence="12" id="KW-1185">Reference proteome</keyword>
<keyword evidence="7" id="KW-0234">DNA repair</keyword>
<evidence type="ECO:0000256" key="5">
    <source>
        <dbReference type="ARBA" id="ARBA00022763"/>
    </source>
</evidence>
<dbReference type="Pfam" id="PF18794">
    <property type="entry name" value="HSM3_C"/>
    <property type="match status" value="1"/>
</dbReference>
<feature type="domain" description="DNA mismatch repair protein HSM3 C-terminal" evidence="9">
    <location>
        <begin position="304"/>
        <end position="481"/>
    </location>
</feature>
<feature type="domain" description="DNA mismatch repair protein HSM3 N-terminal" evidence="10">
    <location>
        <begin position="11"/>
        <end position="245"/>
    </location>
</feature>
<evidence type="ECO:0000313" key="11">
    <source>
        <dbReference type="EMBL" id="QID78259.1"/>
    </source>
</evidence>
<accession>A0A6C1DMZ2</accession>
<protein>
    <recommendedName>
        <fullName evidence="3">DNA mismatch repair protein HSM3</fullName>
    </recommendedName>
</protein>
<evidence type="ECO:0000256" key="8">
    <source>
        <dbReference type="ARBA" id="ARBA00024671"/>
    </source>
</evidence>
<dbReference type="SUPFAM" id="SSF48371">
    <property type="entry name" value="ARM repeat"/>
    <property type="match status" value="1"/>
</dbReference>
<comment type="subcellular location">
    <subcellularLocation>
        <location evidence="1">Cytoplasm</location>
    </subcellularLocation>
</comment>
<evidence type="ECO:0000259" key="9">
    <source>
        <dbReference type="Pfam" id="PF18794"/>
    </source>
</evidence>
<dbReference type="GO" id="GO:0006281">
    <property type="term" value="P:DNA repair"/>
    <property type="evidence" value="ECO:0007669"/>
    <property type="project" value="UniProtKB-KW"/>
</dbReference>
<dbReference type="Pfam" id="PF18795">
    <property type="entry name" value="HSM3_N"/>
    <property type="match status" value="1"/>
</dbReference>
<comment type="function">
    <text evidence="8">Involved in DNA mismatch repair in slow-growing cells. Acts as a chaperone during the assembly of the 26S proteasome, specifically of the base subcomplex of the 19S regulatory complex (RC).</text>
</comment>
<sequence length="482" mass="55732">MSEKETNYVENLLTQLENELNEDNLPEDINTLLRKCSLNLVTVVSLPDMDVKPLLATIKRFLTSNVSYDSLNYDYLLDVVDKLVPMADFDDVLEVYSAEDLVKALRSEIDPLKVAACRVIENSQPKGLFATSNIIDILLDILFDEKVENDKLITAIEKALERLSTDELIRRRLFDNNLPYLVSVKGRMETVSFVRLIDFLTIEFQFISGPEFKDIIFCFTKEEILKSVEDILVFIELVNYYTKFLLEIRNQDKYWALRHVKKILPVFAQLFEDTENYPDVRAFSTNCLLQLFAEVSRIEEDEYSLFKTMDKDSLKIGSEAKLITEWLELINPQYLVKYHKDVVENYFHVSGYSIGMLRNLSADEECFNAIRNKFSAEIVLRLPYLEQMQVVETLTRYEYTSKFLLNEMPKVMGSLIGDGSAGAIIDLETVHYRNSALRNLLDKGEEKLSVWYEPLLREYSKAVNGKNYSTGSETKIADDYVA</sequence>
<dbReference type="AlphaFoldDB" id="A0A6C1DMZ2"/>
<evidence type="ECO:0000256" key="7">
    <source>
        <dbReference type="ARBA" id="ARBA00023204"/>
    </source>
</evidence>